<evidence type="ECO:0000313" key="3">
    <source>
        <dbReference type="Proteomes" id="UP000276133"/>
    </source>
</evidence>
<organism evidence="2 3">
    <name type="scientific">Brachionus plicatilis</name>
    <name type="common">Marine rotifer</name>
    <name type="synonym">Brachionus muelleri</name>
    <dbReference type="NCBI Taxonomy" id="10195"/>
    <lineage>
        <taxon>Eukaryota</taxon>
        <taxon>Metazoa</taxon>
        <taxon>Spiralia</taxon>
        <taxon>Gnathifera</taxon>
        <taxon>Rotifera</taxon>
        <taxon>Eurotatoria</taxon>
        <taxon>Monogononta</taxon>
        <taxon>Pseudotrocha</taxon>
        <taxon>Ploima</taxon>
        <taxon>Brachionidae</taxon>
        <taxon>Brachionus</taxon>
    </lineage>
</organism>
<feature type="compositionally biased region" description="Basic and acidic residues" evidence="1">
    <location>
        <begin position="48"/>
        <end position="57"/>
    </location>
</feature>
<evidence type="ECO:0000313" key="2">
    <source>
        <dbReference type="EMBL" id="RNA24742.1"/>
    </source>
</evidence>
<feature type="compositionally biased region" description="Basic and acidic residues" evidence="1">
    <location>
        <begin position="26"/>
        <end position="38"/>
    </location>
</feature>
<proteinExistence type="predicted"/>
<keyword evidence="3" id="KW-1185">Reference proteome</keyword>
<gene>
    <name evidence="2" type="ORF">BpHYR1_026656</name>
</gene>
<comment type="caution">
    <text evidence="2">The sequence shown here is derived from an EMBL/GenBank/DDBJ whole genome shotgun (WGS) entry which is preliminary data.</text>
</comment>
<dbReference type="AlphaFoldDB" id="A0A3M7RMF1"/>
<sequence>MNFRNDTVRNGDINGDNNRRRRLERRKIPETATEKGECTEPPDLTESLTEKPKRSGDRNGGPKRSGD</sequence>
<dbReference type="EMBL" id="REGN01003055">
    <property type="protein sequence ID" value="RNA24742.1"/>
    <property type="molecule type" value="Genomic_DNA"/>
</dbReference>
<protein>
    <submittedName>
        <fullName evidence="2">Uncharacterized protein</fullName>
    </submittedName>
</protein>
<dbReference type="Proteomes" id="UP000276133">
    <property type="component" value="Unassembled WGS sequence"/>
</dbReference>
<feature type="region of interest" description="Disordered" evidence="1">
    <location>
        <begin position="1"/>
        <end position="67"/>
    </location>
</feature>
<evidence type="ECO:0000256" key="1">
    <source>
        <dbReference type="SAM" id="MobiDB-lite"/>
    </source>
</evidence>
<name>A0A3M7RMF1_BRAPC</name>
<reference evidence="2 3" key="1">
    <citation type="journal article" date="2018" name="Sci. Rep.">
        <title>Genomic signatures of local adaptation to the degree of environmental predictability in rotifers.</title>
        <authorList>
            <person name="Franch-Gras L."/>
            <person name="Hahn C."/>
            <person name="Garcia-Roger E.M."/>
            <person name="Carmona M.J."/>
            <person name="Serra M."/>
            <person name="Gomez A."/>
        </authorList>
    </citation>
    <scope>NUCLEOTIDE SEQUENCE [LARGE SCALE GENOMIC DNA]</scope>
    <source>
        <strain evidence="2">HYR1</strain>
    </source>
</reference>
<accession>A0A3M7RMF1</accession>